<dbReference type="RefSeq" id="WP_097114244.1">
    <property type="nucleotide sequence ID" value="NZ_CP083931.1"/>
</dbReference>
<keyword evidence="3" id="KW-1185">Reference proteome</keyword>
<protein>
    <submittedName>
        <fullName evidence="2">Oxidoreductase-like protein, N-terminal</fullName>
    </submittedName>
</protein>
<reference evidence="2 3" key="1">
    <citation type="submission" date="2017-09" db="EMBL/GenBank/DDBJ databases">
        <authorList>
            <person name="Ehlers B."/>
            <person name="Leendertz F.H."/>
        </authorList>
    </citation>
    <scope>NUCLEOTIDE SEQUENCE [LARGE SCALE GENOMIC DNA]</scope>
    <source>
        <strain evidence="2 3">DSM 16848</strain>
    </source>
</reference>
<evidence type="ECO:0000259" key="1">
    <source>
        <dbReference type="Pfam" id="PF09791"/>
    </source>
</evidence>
<accession>A0A286EBT2</accession>
<organism evidence="2 3">
    <name type="scientific">Alysiella filiformis DSM 16848</name>
    <dbReference type="NCBI Taxonomy" id="1120981"/>
    <lineage>
        <taxon>Bacteria</taxon>
        <taxon>Pseudomonadati</taxon>
        <taxon>Pseudomonadota</taxon>
        <taxon>Betaproteobacteria</taxon>
        <taxon>Neisseriales</taxon>
        <taxon>Neisseriaceae</taxon>
        <taxon>Alysiella</taxon>
    </lineage>
</organism>
<name>A0A286EBT2_9NEIS</name>
<dbReference type="EMBL" id="OCNF01000008">
    <property type="protein sequence ID" value="SOD68294.1"/>
    <property type="molecule type" value="Genomic_DNA"/>
</dbReference>
<dbReference type="Proteomes" id="UP000219669">
    <property type="component" value="Unassembled WGS sequence"/>
</dbReference>
<evidence type="ECO:0000313" key="2">
    <source>
        <dbReference type="EMBL" id="SOD68294.1"/>
    </source>
</evidence>
<gene>
    <name evidence="2" type="ORF">SAMN02746062_01191</name>
</gene>
<dbReference type="Pfam" id="PF09791">
    <property type="entry name" value="Oxidored-like"/>
    <property type="match status" value="1"/>
</dbReference>
<proteinExistence type="predicted"/>
<dbReference type="InterPro" id="IPR019180">
    <property type="entry name" value="Oxidoreductase-like_N"/>
</dbReference>
<evidence type="ECO:0000313" key="3">
    <source>
        <dbReference type="Proteomes" id="UP000219669"/>
    </source>
</evidence>
<feature type="domain" description="Oxidoreductase-like" evidence="1">
    <location>
        <begin position="13"/>
        <end position="51"/>
    </location>
</feature>
<dbReference type="OrthoDB" id="5797329at2"/>
<dbReference type="AlphaFoldDB" id="A0A286EBT2"/>
<sequence length="59" mass="6772">MDTTPKPDELLPPPTPPEDWECCGSECGDACIFQIYYHQKEAYDKQQRELAQMHTDAAK</sequence>